<organism evidence="1 2">
    <name type="scientific">Rosa chinensis</name>
    <name type="common">China rose</name>
    <dbReference type="NCBI Taxonomy" id="74649"/>
    <lineage>
        <taxon>Eukaryota</taxon>
        <taxon>Viridiplantae</taxon>
        <taxon>Streptophyta</taxon>
        <taxon>Embryophyta</taxon>
        <taxon>Tracheophyta</taxon>
        <taxon>Spermatophyta</taxon>
        <taxon>Magnoliopsida</taxon>
        <taxon>eudicotyledons</taxon>
        <taxon>Gunneridae</taxon>
        <taxon>Pentapetalae</taxon>
        <taxon>rosids</taxon>
        <taxon>fabids</taxon>
        <taxon>Rosales</taxon>
        <taxon>Rosaceae</taxon>
        <taxon>Rosoideae</taxon>
        <taxon>Rosoideae incertae sedis</taxon>
        <taxon>Rosa</taxon>
    </lineage>
</organism>
<dbReference type="AlphaFoldDB" id="A0A2P6Q1K4"/>
<dbReference type="Proteomes" id="UP000238479">
    <property type="component" value="Chromosome 6"/>
</dbReference>
<dbReference type="EMBL" id="PDCK01000044">
    <property type="protein sequence ID" value="PRQ28072.1"/>
    <property type="molecule type" value="Genomic_DNA"/>
</dbReference>
<reference evidence="1 2" key="1">
    <citation type="journal article" date="2018" name="Nat. Genet.">
        <title>The Rosa genome provides new insights in the design of modern roses.</title>
        <authorList>
            <person name="Bendahmane M."/>
        </authorList>
    </citation>
    <scope>NUCLEOTIDE SEQUENCE [LARGE SCALE GENOMIC DNA]</scope>
    <source>
        <strain evidence="2">cv. Old Blush</strain>
    </source>
</reference>
<keyword evidence="2" id="KW-1185">Reference proteome</keyword>
<dbReference type="Gramene" id="PRQ28072">
    <property type="protein sequence ID" value="PRQ28072"/>
    <property type="gene ID" value="RchiOBHm_Chr6g0312091"/>
</dbReference>
<name>A0A2P6Q1K4_ROSCH</name>
<protein>
    <submittedName>
        <fullName evidence="1">Uncharacterized protein</fullName>
    </submittedName>
</protein>
<proteinExistence type="predicted"/>
<comment type="caution">
    <text evidence="1">The sequence shown here is derived from an EMBL/GenBank/DDBJ whole genome shotgun (WGS) entry which is preliminary data.</text>
</comment>
<evidence type="ECO:0000313" key="1">
    <source>
        <dbReference type="EMBL" id="PRQ28072.1"/>
    </source>
</evidence>
<evidence type="ECO:0000313" key="2">
    <source>
        <dbReference type="Proteomes" id="UP000238479"/>
    </source>
</evidence>
<sequence length="65" mass="7470">METGSGKTMMAVMLIDEIGQAIKSSGDNKLTTPVLKWRSIMEPRGLMHGIRSIRKRNFKPMMYWL</sequence>
<accession>A0A2P6Q1K4</accession>
<gene>
    <name evidence="1" type="ORF">RchiOBHm_Chr6g0312091</name>
</gene>